<dbReference type="Gene3D" id="2.60.40.10">
    <property type="entry name" value="Immunoglobulins"/>
    <property type="match status" value="3"/>
</dbReference>
<evidence type="ECO:0000259" key="4">
    <source>
        <dbReference type="PROSITE" id="PS50835"/>
    </source>
</evidence>
<feature type="domain" description="Ig-like" evidence="4">
    <location>
        <begin position="174"/>
        <end position="236"/>
    </location>
</feature>
<evidence type="ECO:0000313" key="6">
    <source>
        <dbReference type="Proteomes" id="UP001476798"/>
    </source>
</evidence>
<dbReference type="Pfam" id="PF13927">
    <property type="entry name" value="Ig_3"/>
    <property type="match status" value="1"/>
</dbReference>
<dbReference type="PROSITE" id="PS50835">
    <property type="entry name" value="IG_LIKE"/>
    <property type="match status" value="2"/>
</dbReference>
<keyword evidence="6" id="KW-1185">Reference proteome</keyword>
<accession>A0ABV0NVP4</accession>
<dbReference type="InterPro" id="IPR003599">
    <property type="entry name" value="Ig_sub"/>
</dbReference>
<evidence type="ECO:0000256" key="3">
    <source>
        <dbReference type="SAM" id="Phobius"/>
    </source>
</evidence>
<keyword evidence="1" id="KW-0677">Repeat</keyword>
<dbReference type="InterPro" id="IPR003598">
    <property type="entry name" value="Ig_sub2"/>
</dbReference>
<evidence type="ECO:0000256" key="1">
    <source>
        <dbReference type="ARBA" id="ARBA00022737"/>
    </source>
</evidence>
<dbReference type="InterPro" id="IPR013783">
    <property type="entry name" value="Ig-like_fold"/>
</dbReference>
<sequence length="236" mass="26745">MTAIPQDRRVSMGLNGDLYFSNVLVQDGQKDYSCNARFQFTHTIQQKNPFTLKFQPMEPYNDTSYNASDPYGGRKVAESKPTFLSPSGNESSKMVLRDEQLLLECIAAGLPTPIIKWFKRGGDLPAQKVKFENYNKTLKILSVSEEDGGNYVCMAVNRLGSFHHSINVQVEAAPYWLDRPTNLVLAPEENGRLVCRANGNPKPNIQWLINGEPIESTASFRLICILPLVLYYFYFY</sequence>
<dbReference type="SUPFAM" id="SSF48726">
    <property type="entry name" value="Immunoglobulin"/>
    <property type="match status" value="2"/>
</dbReference>
<name>A0ABV0NVP4_9TELE</name>
<dbReference type="InterPro" id="IPR013098">
    <property type="entry name" value="Ig_I-set"/>
</dbReference>
<dbReference type="EMBL" id="JAHRIO010050282">
    <property type="protein sequence ID" value="MEQ2174297.1"/>
    <property type="molecule type" value="Genomic_DNA"/>
</dbReference>
<reference evidence="5 6" key="1">
    <citation type="submission" date="2021-06" db="EMBL/GenBank/DDBJ databases">
        <authorList>
            <person name="Palmer J.M."/>
        </authorList>
    </citation>
    <scope>NUCLEOTIDE SEQUENCE [LARGE SCALE GENOMIC DNA]</scope>
    <source>
        <strain evidence="5 6">GA_2019</strain>
        <tissue evidence="5">Muscle</tissue>
    </source>
</reference>
<keyword evidence="2" id="KW-1015">Disulfide bond</keyword>
<dbReference type="PANTHER" id="PTHR44170:SF12">
    <property type="entry name" value="NEUROFASCIN"/>
    <property type="match status" value="1"/>
</dbReference>
<keyword evidence="3" id="KW-0812">Transmembrane</keyword>
<protein>
    <recommendedName>
        <fullName evidence="4">Ig-like domain-containing protein</fullName>
    </recommendedName>
</protein>
<dbReference type="SMART" id="SM00408">
    <property type="entry name" value="IGc2"/>
    <property type="match status" value="1"/>
</dbReference>
<dbReference type="Pfam" id="PF07679">
    <property type="entry name" value="I-set"/>
    <property type="match status" value="1"/>
</dbReference>
<organism evidence="5 6">
    <name type="scientific">Goodea atripinnis</name>
    <dbReference type="NCBI Taxonomy" id="208336"/>
    <lineage>
        <taxon>Eukaryota</taxon>
        <taxon>Metazoa</taxon>
        <taxon>Chordata</taxon>
        <taxon>Craniata</taxon>
        <taxon>Vertebrata</taxon>
        <taxon>Euteleostomi</taxon>
        <taxon>Actinopterygii</taxon>
        <taxon>Neopterygii</taxon>
        <taxon>Teleostei</taxon>
        <taxon>Neoteleostei</taxon>
        <taxon>Acanthomorphata</taxon>
        <taxon>Ovalentaria</taxon>
        <taxon>Atherinomorphae</taxon>
        <taxon>Cyprinodontiformes</taxon>
        <taxon>Goodeidae</taxon>
        <taxon>Goodea</taxon>
    </lineage>
</organism>
<dbReference type="InterPro" id="IPR007110">
    <property type="entry name" value="Ig-like_dom"/>
</dbReference>
<feature type="transmembrane region" description="Helical" evidence="3">
    <location>
        <begin position="218"/>
        <end position="235"/>
    </location>
</feature>
<proteinExistence type="predicted"/>
<evidence type="ECO:0000256" key="2">
    <source>
        <dbReference type="ARBA" id="ARBA00023157"/>
    </source>
</evidence>
<evidence type="ECO:0000313" key="5">
    <source>
        <dbReference type="EMBL" id="MEQ2174297.1"/>
    </source>
</evidence>
<dbReference type="Proteomes" id="UP001476798">
    <property type="component" value="Unassembled WGS sequence"/>
</dbReference>
<gene>
    <name evidence="5" type="ORF">GOODEAATRI_006436</name>
</gene>
<comment type="caution">
    <text evidence="5">The sequence shown here is derived from an EMBL/GenBank/DDBJ whole genome shotgun (WGS) entry which is preliminary data.</text>
</comment>
<dbReference type="SMART" id="SM00409">
    <property type="entry name" value="IG"/>
    <property type="match status" value="1"/>
</dbReference>
<dbReference type="InterPro" id="IPR036179">
    <property type="entry name" value="Ig-like_dom_sf"/>
</dbReference>
<keyword evidence="3" id="KW-0472">Membrane</keyword>
<keyword evidence="3" id="KW-1133">Transmembrane helix</keyword>
<dbReference type="PANTHER" id="PTHR44170">
    <property type="entry name" value="PROTEIN SIDEKICK"/>
    <property type="match status" value="1"/>
</dbReference>
<feature type="domain" description="Ig-like" evidence="4">
    <location>
        <begin position="81"/>
        <end position="169"/>
    </location>
</feature>